<evidence type="ECO:0000313" key="4">
    <source>
        <dbReference type="Proteomes" id="UP001206483"/>
    </source>
</evidence>
<feature type="compositionally biased region" description="Basic residues" evidence="1">
    <location>
        <begin position="237"/>
        <end position="251"/>
    </location>
</feature>
<proteinExistence type="predicted"/>
<dbReference type="RefSeq" id="WP_253801236.1">
    <property type="nucleotide sequence ID" value="NZ_JAMZDX010000005.1"/>
</dbReference>
<reference evidence="3 4" key="1">
    <citation type="submission" date="2022-06" db="EMBL/GenBank/DDBJ databases">
        <title>Sequencing the genomes of 1000 actinobacteria strains.</title>
        <authorList>
            <person name="Klenk H.-P."/>
        </authorList>
    </citation>
    <scope>NUCLEOTIDE SEQUENCE [LARGE SCALE GENOMIC DNA]</scope>
    <source>
        <strain evidence="3 4">DSM 41656</strain>
    </source>
</reference>
<evidence type="ECO:0000313" key="3">
    <source>
        <dbReference type="EMBL" id="MCP2312279.1"/>
    </source>
</evidence>
<dbReference type="Proteomes" id="UP001206483">
    <property type="component" value="Unassembled WGS sequence"/>
</dbReference>
<sequence length="251" mass="26438">MPFTLSHVAAVLPLVRDGRGRGQLVAAGLVTGAMVPDLPYFADSLLRGTYRYGCLTHRWWAAPTVDVALSAAVVAGARALWRVPGEFGRPGWFAVSAALGAATHLGWDAFTHEGRAGVRVLPMLARPVAGVPLYTVLQYGTSLLGLAVLARRYGPPRAVDGRTAAVLGGSALLGAGHRLARRERGWIDELCFGAGAGAAVGAALLASVGRWAGAPDGTGRPGPRRSARVRTGSPWRRGSRRSRRRRPGRRG</sequence>
<name>A0ABT1J4B7_9ACTN</name>
<gene>
    <name evidence="3" type="ORF">FHR36_005445</name>
</gene>
<protein>
    <recommendedName>
        <fullName evidence="5">DUF4184 family protein</fullName>
    </recommendedName>
</protein>
<organism evidence="3 4">
    <name type="scientific">Kitasatospora paracochleata</name>
    <dbReference type="NCBI Taxonomy" id="58354"/>
    <lineage>
        <taxon>Bacteria</taxon>
        <taxon>Bacillati</taxon>
        <taxon>Actinomycetota</taxon>
        <taxon>Actinomycetes</taxon>
        <taxon>Kitasatosporales</taxon>
        <taxon>Streptomycetaceae</taxon>
        <taxon>Kitasatospora</taxon>
    </lineage>
</organism>
<keyword evidence="4" id="KW-1185">Reference proteome</keyword>
<evidence type="ECO:0000256" key="1">
    <source>
        <dbReference type="SAM" id="MobiDB-lite"/>
    </source>
</evidence>
<dbReference type="Pfam" id="PF13803">
    <property type="entry name" value="DUF4184"/>
    <property type="match status" value="1"/>
</dbReference>
<feature type="transmembrane region" description="Helical" evidence="2">
    <location>
        <begin position="130"/>
        <end position="150"/>
    </location>
</feature>
<dbReference type="EMBL" id="JAMZDX010000005">
    <property type="protein sequence ID" value="MCP2312279.1"/>
    <property type="molecule type" value="Genomic_DNA"/>
</dbReference>
<comment type="caution">
    <text evidence="3">The sequence shown here is derived from an EMBL/GenBank/DDBJ whole genome shotgun (WGS) entry which is preliminary data.</text>
</comment>
<keyword evidence="2" id="KW-0472">Membrane</keyword>
<accession>A0ABT1J4B7</accession>
<evidence type="ECO:0008006" key="5">
    <source>
        <dbReference type="Google" id="ProtNLM"/>
    </source>
</evidence>
<keyword evidence="2" id="KW-0812">Transmembrane</keyword>
<evidence type="ECO:0000256" key="2">
    <source>
        <dbReference type="SAM" id="Phobius"/>
    </source>
</evidence>
<feature type="region of interest" description="Disordered" evidence="1">
    <location>
        <begin position="213"/>
        <end position="251"/>
    </location>
</feature>
<keyword evidence="2" id="KW-1133">Transmembrane helix</keyword>
<dbReference type="InterPro" id="IPR025238">
    <property type="entry name" value="DUF4184"/>
</dbReference>